<dbReference type="InterPro" id="IPR050979">
    <property type="entry name" value="LD-transpeptidase"/>
</dbReference>
<dbReference type="InterPro" id="IPR038063">
    <property type="entry name" value="Transpep_catalytic_dom"/>
</dbReference>
<keyword evidence="11" id="KW-1133">Transmembrane helix</keyword>
<evidence type="ECO:0000256" key="11">
    <source>
        <dbReference type="SAM" id="Phobius"/>
    </source>
</evidence>
<dbReference type="EC" id="2.3.2.-" evidence="13"/>
<proteinExistence type="inferred from homology"/>
<dbReference type="SUPFAM" id="SSF141523">
    <property type="entry name" value="L,D-transpeptidase catalytic domain-like"/>
    <property type="match status" value="1"/>
</dbReference>
<evidence type="ECO:0000256" key="1">
    <source>
        <dbReference type="ARBA" id="ARBA00004752"/>
    </source>
</evidence>
<reference evidence="14" key="1">
    <citation type="journal article" date="2019" name="Int. J. Syst. Evol. Microbiol.">
        <title>The Global Catalogue of Microorganisms (GCM) 10K type strain sequencing project: providing services to taxonomists for standard genome sequencing and annotation.</title>
        <authorList>
            <consortium name="The Broad Institute Genomics Platform"/>
            <consortium name="The Broad Institute Genome Sequencing Center for Infectious Disease"/>
            <person name="Wu L."/>
            <person name="Ma J."/>
        </authorList>
    </citation>
    <scope>NUCLEOTIDE SEQUENCE [LARGE SCALE GENOMIC DNA]</scope>
    <source>
        <strain evidence="14">KACC 11904</strain>
    </source>
</reference>
<dbReference type="GO" id="GO:0016746">
    <property type="term" value="F:acyltransferase activity"/>
    <property type="evidence" value="ECO:0007669"/>
    <property type="project" value="UniProtKB-KW"/>
</dbReference>
<name>A0ABW0KEP0_9BACL</name>
<keyword evidence="5" id="KW-0378">Hydrolase</keyword>
<evidence type="ECO:0000256" key="10">
    <source>
        <dbReference type="SAM" id="MobiDB-lite"/>
    </source>
</evidence>
<dbReference type="PROSITE" id="PS52029">
    <property type="entry name" value="LD_TPASE"/>
    <property type="match status" value="1"/>
</dbReference>
<comment type="pathway">
    <text evidence="1 9">Cell wall biogenesis; peptidoglycan biosynthesis.</text>
</comment>
<evidence type="ECO:0000256" key="4">
    <source>
        <dbReference type="ARBA" id="ARBA00022679"/>
    </source>
</evidence>
<dbReference type="PANTHER" id="PTHR30582">
    <property type="entry name" value="L,D-TRANSPEPTIDASE"/>
    <property type="match status" value="1"/>
</dbReference>
<feature type="transmembrane region" description="Helical" evidence="11">
    <location>
        <begin position="102"/>
        <end position="121"/>
    </location>
</feature>
<keyword evidence="11" id="KW-0812">Transmembrane</keyword>
<dbReference type="PANTHER" id="PTHR30582:SF24">
    <property type="entry name" value="L,D-TRANSPEPTIDASE ERFK_SRFK-RELATED"/>
    <property type="match status" value="1"/>
</dbReference>
<evidence type="ECO:0000256" key="6">
    <source>
        <dbReference type="ARBA" id="ARBA00022960"/>
    </source>
</evidence>
<keyword evidence="11" id="KW-0472">Membrane</keyword>
<dbReference type="EMBL" id="JBHSMJ010000040">
    <property type="protein sequence ID" value="MFC5451699.1"/>
    <property type="molecule type" value="Genomic_DNA"/>
</dbReference>
<evidence type="ECO:0000256" key="8">
    <source>
        <dbReference type="ARBA" id="ARBA00023316"/>
    </source>
</evidence>
<feature type="domain" description="L,D-TPase catalytic" evidence="12">
    <location>
        <begin position="348"/>
        <end position="457"/>
    </location>
</feature>
<dbReference type="Proteomes" id="UP001596044">
    <property type="component" value="Unassembled WGS sequence"/>
</dbReference>
<dbReference type="Gene3D" id="2.40.440.10">
    <property type="entry name" value="L,D-transpeptidase catalytic domain-like"/>
    <property type="match status" value="1"/>
</dbReference>
<keyword evidence="13" id="KW-0012">Acyltransferase</keyword>
<feature type="active site" description="Nucleophile" evidence="9">
    <location>
        <position position="433"/>
    </location>
</feature>
<protein>
    <submittedName>
        <fullName evidence="13">L,D-transpeptidase</fullName>
        <ecNumber evidence="13">2.3.2.-</ecNumber>
    </submittedName>
</protein>
<evidence type="ECO:0000256" key="7">
    <source>
        <dbReference type="ARBA" id="ARBA00022984"/>
    </source>
</evidence>
<evidence type="ECO:0000313" key="13">
    <source>
        <dbReference type="EMBL" id="MFC5451699.1"/>
    </source>
</evidence>
<evidence type="ECO:0000256" key="9">
    <source>
        <dbReference type="PROSITE-ProRule" id="PRU01373"/>
    </source>
</evidence>
<keyword evidence="6 9" id="KW-0133">Cell shape</keyword>
<comment type="similarity">
    <text evidence="2">Belongs to the YkuD family.</text>
</comment>
<evidence type="ECO:0000256" key="3">
    <source>
        <dbReference type="ARBA" id="ARBA00022676"/>
    </source>
</evidence>
<dbReference type="CDD" id="cd16913">
    <property type="entry name" value="YkuD_like"/>
    <property type="match status" value="1"/>
</dbReference>
<keyword evidence="3" id="KW-0328">Glycosyltransferase</keyword>
<accession>A0ABW0KEP0</accession>
<keyword evidence="14" id="KW-1185">Reference proteome</keyword>
<comment type="caution">
    <text evidence="13">The sequence shown here is derived from an EMBL/GenBank/DDBJ whole genome shotgun (WGS) entry which is preliminary data.</text>
</comment>
<feature type="region of interest" description="Disordered" evidence="10">
    <location>
        <begin position="458"/>
        <end position="490"/>
    </location>
</feature>
<keyword evidence="4 13" id="KW-0808">Transferase</keyword>
<sequence length="502" mass="53449">MKKNRYEDQLERFFQHNPVEDPLYLKRYVKEHPDHKMAWYLLGREYAAQGKEGKAAYCFAQSGEIYEAFEKQKIVVEGPDSPAIEKAARAGRGKFGRRGKRVALLAMLLPFLLLGPIVPASDKHSPRGGTPSEPANAVGAVASSALPLQEDAAKLKLYYPEGAWGTLLQRILTAPHEAAGEAVILQAPKSADGAWEEWNKAVRPLLSIARGGSDASAATLSYYNAQLCGCQAADSAPLLPAVESWVQEREQAAVLQSAIAAYRQKSGTLPQQPEQLAQAYPDNLLPGLTPAMQAMFPQALKVAQAGGPARGAEQAAQPPAAEPGAAAGAEAAAAAQGRASAAPLSEPLRILVDTDKHRLALVSGNFLIRSYPVGLGGEKTPEGDFVISEKVRNPNGKSNGEFGSRGMTLSDTLYAIHGTNKPSSIGKDESHGCIRMKQADVEELYDMVPAQTKVTIGKGIVPDAPEGDGDGSGAGRGNPAQAFKLPLQTTDSNPNKVYKWLD</sequence>
<evidence type="ECO:0000259" key="12">
    <source>
        <dbReference type="PROSITE" id="PS52029"/>
    </source>
</evidence>
<keyword evidence="8 9" id="KW-0961">Cell wall biogenesis/degradation</keyword>
<evidence type="ECO:0000256" key="2">
    <source>
        <dbReference type="ARBA" id="ARBA00005992"/>
    </source>
</evidence>
<gene>
    <name evidence="13" type="ORF">ACFPOG_26210</name>
</gene>
<evidence type="ECO:0000256" key="5">
    <source>
        <dbReference type="ARBA" id="ARBA00022801"/>
    </source>
</evidence>
<dbReference type="Pfam" id="PF03734">
    <property type="entry name" value="YkuD"/>
    <property type="match status" value="1"/>
</dbReference>
<feature type="active site" description="Proton donor/acceptor" evidence="9">
    <location>
        <position position="417"/>
    </location>
</feature>
<feature type="region of interest" description="Disordered" evidence="10">
    <location>
        <begin position="307"/>
        <end position="329"/>
    </location>
</feature>
<dbReference type="InterPro" id="IPR005490">
    <property type="entry name" value="LD_TPept_cat_dom"/>
</dbReference>
<evidence type="ECO:0000313" key="14">
    <source>
        <dbReference type="Proteomes" id="UP001596044"/>
    </source>
</evidence>
<keyword evidence="7 9" id="KW-0573">Peptidoglycan synthesis</keyword>
<organism evidence="13 14">
    <name type="scientific">Paenibacillus aestuarii</name>
    <dbReference type="NCBI Taxonomy" id="516965"/>
    <lineage>
        <taxon>Bacteria</taxon>
        <taxon>Bacillati</taxon>
        <taxon>Bacillota</taxon>
        <taxon>Bacilli</taxon>
        <taxon>Bacillales</taxon>
        <taxon>Paenibacillaceae</taxon>
        <taxon>Paenibacillus</taxon>
    </lineage>
</organism>